<accession>A0ABY4SHU7</accession>
<evidence type="ECO:0000259" key="4">
    <source>
        <dbReference type="PROSITE" id="PS01124"/>
    </source>
</evidence>
<dbReference type="InterPro" id="IPR018062">
    <property type="entry name" value="HTH_AraC-typ_CS"/>
</dbReference>
<keyword evidence="3" id="KW-0804">Transcription</keyword>
<gene>
    <name evidence="5" type="ORF">MW290_21335</name>
</gene>
<evidence type="ECO:0000256" key="1">
    <source>
        <dbReference type="ARBA" id="ARBA00023015"/>
    </source>
</evidence>
<dbReference type="Gene3D" id="1.10.10.60">
    <property type="entry name" value="Homeodomain-like"/>
    <property type="match status" value="1"/>
</dbReference>
<dbReference type="InterPro" id="IPR018060">
    <property type="entry name" value="HTH_AraC"/>
</dbReference>
<proteinExistence type="predicted"/>
<name>A0ABY4SHU7_AQUTE</name>
<keyword evidence="6" id="KW-1185">Reference proteome</keyword>
<dbReference type="PROSITE" id="PS00041">
    <property type="entry name" value="HTH_ARAC_FAMILY_1"/>
    <property type="match status" value="1"/>
</dbReference>
<evidence type="ECO:0000313" key="5">
    <source>
        <dbReference type="EMBL" id="URI11487.1"/>
    </source>
</evidence>
<dbReference type="InterPro" id="IPR009057">
    <property type="entry name" value="Homeodomain-like_sf"/>
</dbReference>
<dbReference type="PANTHER" id="PTHR46796">
    <property type="entry name" value="HTH-TYPE TRANSCRIPTIONAL ACTIVATOR RHAS-RELATED"/>
    <property type="match status" value="1"/>
</dbReference>
<reference evidence="5" key="1">
    <citation type="submission" date="2022-05" db="EMBL/GenBank/DDBJ databases">
        <title>An RpoN-dependent PEP-CTERM gene is involved in floc formation of an Aquincola tertiaricarbonis strain.</title>
        <authorList>
            <person name="Qiu D."/>
            <person name="Xia M."/>
        </authorList>
    </citation>
    <scope>NUCLEOTIDE SEQUENCE</scope>
    <source>
        <strain evidence="5">RN12</strain>
    </source>
</reference>
<dbReference type="SMART" id="SM00342">
    <property type="entry name" value="HTH_ARAC"/>
    <property type="match status" value="1"/>
</dbReference>
<dbReference type="EMBL" id="CP097636">
    <property type="protein sequence ID" value="URI11487.1"/>
    <property type="molecule type" value="Genomic_DNA"/>
</dbReference>
<dbReference type="Pfam" id="PF12833">
    <property type="entry name" value="HTH_18"/>
    <property type="match status" value="1"/>
</dbReference>
<dbReference type="PROSITE" id="PS01124">
    <property type="entry name" value="HTH_ARAC_FAMILY_2"/>
    <property type="match status" value="1"/>
</dbReference>
<evidence type="ECO:0000313" key="6">
    <source>
        <dbReference type="Proteomes" id="UP001056201"/>
    </source>
</evidence>
<dbReference type="SUPFAM" id="SSF46689">
    <property type="entry name" value="Homeodomain-like"/>
    <property type="match status" value="2"/>
</dbReference>
<keyword evidence="1" id="KW-0805">Transcription regulation</keyword>
<evidence type="ECO:0000256" key="2">
    <source>
        <dbReference type="ARBA" id="ARBA00023125"/>
    </source>
</evidence>
<keyword evidence="2" id="KW-0238">DNA-binding</keyword>
<dbReference type="InterPro" id="IPR050204">
    <property type="entry name" value="AraC_XylS_family_regulators"/>
</dbReference>
<sequence length="122" mass="13530">MSCMPALPPTQMPPAVGTTVAYIHAHLDERLPLDELAHRAGLSVWRLATVFRRHTGASPRRYICALRVQRAQRLLDRGEAVATAAAQAGFYDQSHLSRHFKQLCGMTPGQYLARQRQAPQAA</sequence>
<organism evidence="5 6">
    <name type="scientific">Aquincola tertiaricarbonis</name>
    <dbReference type="NCBI Taxonomy" id="391953"/>
    <lineage>
        <taxon>Bacteria</taxon>
        <taxon>Pseudomonadati</taxon>
        <taxon>Pseudomonadota</taxon>
        <taxon>Betaproteobacteria</taxon>
        <taxon>Burkholderiales</taxon>
        <taxon>Sphaerotilaceae</taxon>
        <taxon>Aquincola</taxon>
    </lineage>
</organism>
<feature type="domain" description="HTH araC/xylS-type" evidence="4">
    <location>
        <begin position="17"/>
        <end position="114"/>
    </location>
</feature>
<evidence type="ECO:0000256" key="3">
    <source>
        <dbReference type="ARBA" id="ARBA00023163"/>
    </source>
</evidence>
<dbReference type="RefSeq" id="WP_250199681.1">
    <property type="nucleotide sequence ID" value="NZ_CP097636.1"/>
</dbReference>
<dbReference type="Proteomes" id="UP001056201">
    <property type="component" value="Chromosome 2"/>
</dbReference>
<protein>
    <submittedName>
        <fullName evidence="5">AraC family transcriptional regulator</fullName>
    </submittedName>
</protein>